<feature type="domain" description="AB hydrolase-1" evidence="2">
    <location>
        <begin position="132"/>
        <end position="244"/>
    </location>
</feature>
<evidence type="ECO:0000256" key="1">
    <source>
        <dbReference type="ARBA" id="ARBA00038097"/>
    </source>
</evidence>
<evidence type="ECO:0000313" key="4">
    <source>
        <dbReference type="Proteomes" id="UP001295684"/>
    </source>
</evidence>
<reference evidence="3" key="1">
    <citation type="submission" date="2023-07" db="EMBL/GenBank/DDBJ databases">
        <authorList>
            <consortium name="AG Swart"/>
            <person name="Singh M."/>
            <person name="Singh A."/>
            <person name="Seah K."/>
            <person name="Emmerich C."/>
        </authorList>
    </citation>
    <scope>NUCLEOTIDE SEQUENCE</scope>
    <source>
        <strain evidence="3">DP1</strain>
    </source>
</reference>
<dbReference type="InterPro" id="IPR000073">
    <property type="entry name" value="AB_hydrolase_1"/>
</dbReference>
<comment type="caution">
    <text evidence="3">The sequence shown here is derived from an EMBL/GenBank/DDBJ whole genome shotgun (WGS) entry which is preliminary data.</text>
</comment>
<comment type="similarity">
    <text evidence="1">Belongs to the peptidase S33 family. ABHD4/ABHD5 subfamily.</text>
</comment>
<sequence>MEPEGSTEKDSCWKGTSEKKLDEAQEELLKISGIGHDQFKMYKVGFEFDQNYELKDDVPYEEMKHNESIGSFKAMELEKNIDPYSGKKLKPKKLYSTPKCCFVPCCCCCKKKIERITKEYIMTYEIGDKSNPTIVLIHGYGGSGMIFFRIFKHLAEKYHVYAIDLLGMGRSSRPKFLPRSKDEADNFFVQSIEKWRESMDIKNLTIVAHSFGAYVASRYALKHYDNVSKLILWSPHGCEPKPDGYEEFLKRRMKENCKFRWFLRAMLCIFKYECRPDRCLKMCGRCSGCFIKRYVKRRMVGLEEDEIPIAYRYIYQITMRNGSGERAIFKLMKMPILAYTPIYDELDKFKEHGIDLAFVYGDRDWMNTDMNEINISAQLQQKGEKVYILDNADHHLYLDNPKQLCETLDTCMSE</sequence>
<dbReference type="Pfam" id="PF00561">
    <property type="entry name" value="Abhydrolase_1"/>
    <property type="match status" value="1"/>
</dbReference>
<evidence type="ECO:0000259" key="2">
    <source>
        <dbReference type="Pfam" id="PF00561"/>
    </source>
</evidence>
<dbReference type="GO" id="GO:0042171">
    <property type="term" value="F:lysophosphatidic acid acyltransferase activity"/>
    <property type="evidence" value="ECO:0007669"/>
    <property type="project" value="TreeGrafter"/>
</dbReference>
<organism evidence="3 4">
    <name type="scientific">Euplotes crassus</name>
    <dbReference type="NCBI Taxonomy" id="5936"/>
    <lineage>
        <taxon>Eukaryota</taxon>
        <taxon>Sar</taxon>
        <taxon>Alveolata</taxon>
        <taxon>Ciliophora</taxon>
        <taxon>Intramacronucleata</taxon>
        <taxon>Spirotrichea</taxon>
        <taxon>Hypotrichia</taxon>
        <taxon>Euplotida</taxon>
        <taxon>Euplotidae</taxon>
        <taxon>Moneuplotes</taxon>
    </lineage>
</organism>
<protein>
    <recommendedName>
        <fullName evidence="2">AB hydrolase-1 domain-containing protein</fullName>
    </recommendedName>
</protein>
<dbReference type="SUPFAM" id="SSF53474">
    <property type="entry name" value="alpha/beta-Hydrolases"/>
    <property type="match status" value="1"/>
</dbReference>
<dbReference type="InterPro" id="IPR029058">
    <property type="entry name" value="AB_hydrolase_fold"/>
</dbReference>
<keyword evidence="4" id="KW-1185">Reference proteome</keyword>
<name>A0AAD1UEX3_EUPCR</name>
<dbReference type="PANTHER" id="PTHR42886">
    <property type="entry name" value="RE40534P-RELATED"/>
    <property type="match status" value="1"/>
</dbReference>
<dbReference type="GO" id="GO:0055088">
    <property type="term" value="P:lipid homeostasis"/>
    <property type="evidence" value="ECO:0007669"/>
    <property type="project" value="TreeGrafter"/>
</dbReference>
<gene>
    <name evidence="3" type="ORF">ECRASSUSDP1_LOCUS8864</name>
</gene>
<dbReference type="EMBL" id="CAMPGE010008690">
    <property type="protein sequence ID" value="CAI2367577.1"/>
    <property type="molecule type" value="Genomic_DNA"/>
</dbReference>
<dbReference type="AlphaFoldDB" id="A0AAD1UEX3"/>
<dbReference type="Proteomes" id="UP001295684">
    <property type="component" value="Unassembled WGS sequence"/>
</dbReference>
<dbReference type="GO" id="GO:0052689">
    <property type="term" value="F:carboxylic ester hydrolase activity"/>
    <property type="evidence" value="ECO:0007669"/>
    <property type="project" value="TreeGrafter"/>
</dbReference>
<dbReference type="PANTHER" id="PTHR42886:SF29">
    <property type="entry name" value="PUMMELIG, ISOFORM A"/>
    <property type="match status" value="1"/>
</dbReference>
<dbReference type="GO" id="GO:0006654">
    <property type="term" value="P:phosphatidic acid biosynthetic process"/>
    <property type="evidence" value="ECO:0007669"/>
    <property type="project" value="TreeGrafter"/>
</dbReference>
<proteinExistence type="inferred from homology"/>
<dbReference type="Gene3D" id="3.40.50.1820">
    <property type="entry name" value="alpha/beta hydrolase"/>
    <property type="match status" value="1"/>
</dbReference>
<evidence type="ECO:0000313" key="3">
    <source>
        <dbReference type="EMBL" id="CAI2367577.1"/>
    </source>
</evidence>
<accession>A0AAD1UEX3</accession>